<sequence>MLTQSISNIGTLSPLRKTDKLQDLFLPKDIAEQTGLNAWALSSLNKTNPIAINERIAKGTKAIVFNRKRLTKASAPKMAFSQSADEGSPLIRENYIEITISDGNDTHGSTTNHILLHFGEGHTVQLNGRPTTNFQRGDTLKWDFNTIQSYMEGIPTDAWDELMLETESGDGIKIDHIKIVHSGETILDWDQNVWLDDSIMEPNRFISLTAQILETKLDQIDHNWIAQIHWAAREIGKTDPTKYETENAWCSEFASWALKKARWNTPDGNIGSQSMEDYFASLNRAHQISEIMNGSYVLNPGDYLRFQWASGGQHSGIFIDFVDDPNNLTNNTRIKTIEGNTSSTVRVRTSRKLGDVISCGNTR</sequence>
<evidence type="ECO:0000313" key="2">
    <source>
        <dbReference type="Proteomes" id="UP001595814"/>
    </source>
</evidence>
<name>A0ABV8K092_9FLAO</name>
<keyword evidence="2" id="KW-1185">Reference proteome</keyword>
<protein>
    <recommendedName>
        <fullName evidence="3">CHAP domain-containing protein</fullName>
    </recommendedName>
</protein>
<proteinExistence type="predicted"/>
<reference evidence="2" key="1">
    <citation type="journal article" date="2019" name="Int. J. Syst. Evol. Microbiol.">
        <title>The Global Catalogue of Microorganisms (GCM) 10K type strain sequencing project: providing services to taxonomists for standard genome sequencing and annotation.</title>
        <authorList>
            <consortium name="The Broad Institute Genomics Platform"/>
            <consortium name="The Broad Institute Genome Sequencing Center for Infectious Disease"/>
            <person name="Wu L."/>
            <person name="Ma J."/>
        </authorList>
    </citation>
    <scope>NUCLEOTIDE SEQUENCE [LARGE SCALE GENOMIC DNA]</scope>
    <source>
        <strain evidence="2">CECT 7477</strain>
    </source>
</reference>
<dbReference type="EMBL" id="JBHSAW010000022">
    <property type="protein sequence ID" value="MFC4097510.1"/>
    <property type="molecule type" value="Genomic_DNA"/>
</dbReference>
<organism evidence="1 2">
    <name type="scientific">Euzebyella saccharophila</name>
    <dbReference type="NCBI Taxonomy" id="679664"/>
    <lineage>
        <taxon>Bacteria</taxon>
        <taxon>Pseudomonadati</taxon>
        <taxon>Bacteroidota</taxon>
        <taxon>Flavobacteriia</taxon>
        <taxon>Flavobacteriales</taxon>
        <taxon>Flavobacteriaceae</taxon>
        <taxon>Euzebyella</taxon>
    </lineage>
</organism>
<dbReference type="RefSeq" id="WP_192463559.1">
    <property type="nucleotide sequence ID" value="NZ_JACYFJ010000009.1"/>
</dbReference>
<evidence type="ECO:0000313" key="1">
    <source>
        <dbReference type="EMBL" id="MFC4097510.1"/>
    </source>
</evidence>
<accession>A0ABV8K092</accession>
<evidence type="ECO:0008006" key="3">
    <source>
        <dbReference type="Google" id="ProtNLM"/>
    </source>
</evidence>
<dbReference type="Proteomes" id="UP001595814">
    <property type="component" value="Unassembled WGS sequence"/>
</dbReference>
<comment type="caution">
    <text evidence="1">The sequence shown here is derived from an EMBL/GenBank/DDBJ whole genome shotgun (WGS) entry which is preliminary data.</text>
</comment>
<gene>
    <name evidence="1" type="ORF">ACFOUT_16615</name>
</gene>